<feature type="compositionally biased region" description="Polar residues" evidence="1">
    <location>
        <begin position="36"/>
        <end position="61"/>
    </location>
</feature>
<comment type="caution">
    <text evidence="2">The sequence shown here is derived from an EMBL/GenBank/DDBJ whole genome shotgun (WGS) entry which is preliminary data.</text>
</comment>
<proteinExistence type="predicted"/>
<dbReference type="Proteomes" id="UP001054837">
    <property type="component" value="Unassembled WGS sequence"/>
</dbReference>
<protein>
    <submittedName>
        <fullName evidence="2">Uncharacterized protein</fullName>
    </submittedName>
</protein>
<sequence length="102" mass="11349">MISSAQRIEHAMKGLCLRRFVGRMILLSDENDITMNNPENNLYVSGSKSRDSPSSADTTINDPECLEKGFGDESFVLSSIRRTDGSTAGMKMTQQCHTMQKE</sequence>
<gene>
    <name evidence="2" type="ORF">CDAR_77761</name>
</gene>
<keyword evidence="3" id="KW-1185">Reference proteome</keyword>
<feature type="region of interest" description="Disordered" evidence="1">
    <location>
        <begin position="36"/>
        <end position="63"/>
    </location>
</feature>
<dbReference type="AlphaFoldDB" id="A0AAV4VT70"/>
<evidence type="ECO:0000256" key="1">
    <source>
        <dbReference type="SAM" id="MobiDB-lite"/>
    </source>
</evidence>
<reference evidence="2 3" key="1">
    <citation type="submission" date="2021-06" db="EMBL/GenBank/DDBJ databases">
        <title>Caerostris darwini draft genome.</title>
        <authorList>
            <person name="Kono N."/>
            <person name="Arakawa K."/>
        </authorList>
    </citation>
    <scope>NUCLEOTIDE SEQUENCE [LARGE SCALE GENOMIC DNA]</scope>
</reference>
<name>A0AAV4VT70_9ARAC</name>
<evidence type="ECO:0000313" key="3">
    <source>
        <dbReference type="Proteomes" id="UP001054837"/>
    </source>
</evidence>
<dbReference type="EMBL" id="BPLQ01013541">
    <property type="protein sequence ID" value="GIY73006.1"/>
    <property type="molecule type" value="Genomic_DNA"/>
</dbReference>
<accession>A0AAV4VT70</accession>
<organism evidence="2 3">
    <name type="scientific">Caerostris darwini</name>
    <dbReference type="NCBI Taxonomy" id="1538125"/>
    <lineage>
        <taxon>Eukaryota</taxon>
        <taxon>Metazoa</taxon>
        <taxon>Ecdysozoa</taxon>
        <taxon>Arthropoda</taxon>
        <taxon>Chelicerata</taxon>
        <taxon>Arachnida</taxon>
        <taxon>Araneae</taxon>
        <taxon>Araneomorphae</taxon>
        <taxon>Entelegynae</taxon>
        <taxon>Araneoidea</taxon>
        <taxon>Araneidae</taxon>
        <taxon>Caerostris</taxon>
    </lineage>
</organism>
<evidence type="ECO:0000313" key="2">
    <source>
        <dbReference type="EMBL" id="GIY73006.1"/>
    </source>
</evidence>